<dbReference type="PANTHER" id="PTHR34071">
    <property type="entry name" value="5-NITROIMIDAZOLE ANTIBIOTICS RESISTANCE PROTEIN, NIMA-FAMILY-RELATED PROTEIN-RELATED"/>
    <property type="match status" value="1"/>
</dbReference>
<dbReference type="Pfam" id="PF12900">
    <property type="entry name" value="Pyridox_ox_2"/>
    <property type="match status" value="1"/>
</dbReference>
<evidence type="ECO:0000313" key="1">
    <source>
        <dbReference type="EMBL" id="MST83426.1"/>
    </source>
</evidence>
<sequence length="164" mass="19137">MKYVNDTVRRQDRLMDEERALELLRESEYGVLSMQDVDGSGYGVPLNYVWDGDHSIYIHCAPEGHKLQALEHHPLVSFCIIGRVHLLPRNFTTEYESVILRGEAHIHLSEEEMMRALHLLVDKLSPDFKEIGYKYSEKSFHRVNIIRVDFTEFSGKRKYVAKAD</sequence>
<gene>
    <name evidence="1" type="ORF">FYJ73_01790</name>
</gene>
<dbReference type="Gene3D" id="2.30.110.10">
    <property type="entry name" value="Electron Transport, Fmn-binding Protein, Chain A"/>
    <property type="match status" value="1"/>
</dbReference>
<name>A0A7K0KBW9_9BACT</name>
<proteinExistence type="predicted"/>
<dbReference type="EMBL" id="VUNG01000002">
    <property type="protein sequence ID" value="MST83426.1"/>
    <property type="molecule type" value="Genomic_DNA"/>
</dbReference>
<dbReference type="RefSeq" id="WP_154532986.1">
    <property type="nucleotide sequence ID" value="NZ_VUNG01000002.1"/>
</dbReference>
<organism evidence="1 2">
    <name type="scientific">Hallella mizrahii</name>
    <dbReference type="NCBI Taxonomy" id="2606637"/>
    <lineage>
        <taxon>Bacteria</taxon>
        <taxon>Pseudomonadati</taxon>
        <taxon>Bacteroidota</taxon>
        <taxon>Bacteroidia</taxon>
        <taxon>Bacteroidales</taxon>
        <taxon>Prevotellaceae</taxon>
        <taxon>Hallella</taxon>
    </lineage>
</organism>
<evidence type="ECO:0000313" key="2">
    <source>
        <dbReference type="Proteomes" id="UP000438914"/>
    </source>
</evidence>
<dbReference type="Proteomes" id="UP000438914">
    <property type="component" value="Unassembled WGS sequence"/>
</dbReference>
<keyword evidence="2" id="KW-1185">Reference proteome</keyword>
<dbReference type="SUPFAM" id="SSF50475">
    <property type="entry name" value="FMN-binding split barrel"/>
    <property type="match status" value="1"/>
</dbReference>
<accession>A0A7K0KBW9</accession>
<dbReference type="PANTHER" id="PTHR34071:SF2">
    <property type="entry name" value="FLAVIN-NUCLEOTIDE-BINDING PROTEIN"/>
    <property type="match status" value="1"/>
</dbReference>
<protein>
    <submittedName>
        <fullName evidence="1">Pyridoxamine 5'-phosphate oxidase family protein</fullName>
    </submittedName>
</protein>
<reference evidence="1 2" key="1">
    <citation type="submission" date="2019-08" db="EMBL/GenBank/DDBJ databases">
        <title>In-depth cultivation of the pig gut microbiome towards novel bacterial diversity and tailored functional studies.</title>
        <authorList>
            <person name="Wylensek D."/>
            <person name="Hitch T.C.A."/>
            <person name="Clavel T."/>
        </authorList>
    </citation>
    <scope>NUCLEOTIDE SEQUENCE [LARGE SCALE GENOMIC DNA]</scope>
    <source>
        <strain evidence="1 2">LKV-178-WT-2A</strain>
    </source>
</reference>
<dbReference type="InterPro" id="IPR012349">
    <property type="entry name" value="Split_barrel_FMN-bd"/>
</dbReference>
<comment type="caution">
    <text evidence="1">The sequence shown here is derived from an EMBL/GenBank/DDBJ whole genome shotgun (WGS) entry which is preliminary data.</text>
</comment>
<dbReference type="InterPro" id="IPR024747">
    <property type="entry name" value="Pyridox_Oxase-rel"/>
</dbReference>
<dbReference type="AlphaFoldDB" id="A0A7K0KBW9"/>